<dbReference type="Pfam" id="PF00773">
    <property type="entry name" value="RNB"/>
    <property type="match status" value="2"/>
</dbReference>
<dbReference type="GO" id="GO:0000175">
    <property type="term" value="F:3'-5'-RNA exonuclease activity"/>
    <property type="evidence" value="ECO:0007669"/>
    <property type="project" value="TreeGrafter"/>
</dbReference>
<gene>
    <name evidence="2" type="ORF">IWA51_04175</name>
</gene>
<dbReference type="InterPro" id="IPR036388">
    <property type="entry name" value="WH-like_DNA-bd_sf"/>
</dbReference>
<dbReference type="SUPFAM" id="SSF50249">
    <property type="entry name" value="Nucleic acid-binding proteins"/>
    <property type="match status" value="2"/>
</dbReference>
<keyword evidence="3" id="KW-1185">Reference proteome</keyword>
<evidence type="ECO:0000259" key="1">
    <source>
        <dbReference type="SMART" id="SM00955"/>
    </source>
</evidence>
<dbReference type="InterPro" id="IPR001900">
    <property type="entry name" value="RNase_II/R"/>
</dbReference>
<dbReference type="KEGG" id="tper:IWA51_04175"/>
<evidence type="ECO:0000313" key="3">
    <source>
        <dbReference type="Proteomes" id="UP000595224"/>
    </source>
</evidence>
<dbReference type="SMART" id="SM00955">
    <property type="entry name" value="RNB"/>
    <property type="match status" value="1"/>
</dbReference>
<dbReference type="GO" id="GO:0003723">
    <property type="term" value="F:RNA binding"/>
    <property type="evidence" value="ECO:0007669"/>
    <property type="project" value="InterPro"/>
</dbReference>
<dbReference type="RefSeq" id="WP_198443349.1">
    <property type="nucleotide sequence ID" value="NZ_CBCSHE010000002.1"/>
</dbReference>
<proteinExistence type="predicted"/>
<feature type="domain" description="RNB" evidence="1">
    <location>
        <begin position="273"/>
        <end position="547"/>
    </location>
</feature>
<dbReference type="GO" id="GO:0000932">
    <property type="term" value="C:P-body"/>
    <property type="evidence" value="ECO:0007669"/>
    <property type="project" value="TreeGrafter"/>
</dbReference>
<dbReference type="Gene3D" id="1.10.10.10">
    <property type="entry name" value="Winged helix-like DNA-binding domain superfamily/Winged helix DNA-binding domain"/>
    <property type="match status" value="1"/>
</dbReference>
<dbReference type="InterPro" id="IPR056404">
    <property type="entry name" value="HTH_RNase_II"/>
</dbReference>
<dbReference type="InterPro" id="IPR050180">
    <property type="entry name" value="RNR_Ribonuclease"/>
</dbReference>
<dbReference type="PANTHER" id="PTHR23355">
    <property type="entry name" value="RIBONUCLEASE"/>
    <property type="match status" value="1"/>
</dbReference>
<dbReference type="EMBL" id="CP064936">
    <property type="protein sequence ID" value="QQA01811.1"/>
    <property type="molecule type" value="Genomic_DNA"/>
</dbReference>
<dbReference type="PANTHER" id="PTHR23355:SF42">
    <property type="entry name" value="RIBONUCLEASE II, CHLOROPLASTIC_MITOCHONDRIAL"/>
    <property type="match status" value="1"/>
</dbReference>
<dbReference type="Proteomes" id="UP000595224">
    <property type="component" value="Chromosome"/>
</dbReference>
<accession>A0A7T3V5R2</accession>
<name>A0A7T3V5R2_9SPIR</name>
<dbReference type="AlphaFoldDB" id="A0A7T3V5R2"/>
<sequence length="650" mass="71916">MLVNNSLVLYKNAAAAITGECVSGKFPVRFRTAPATQTKSAVYGTQSVRNKDFLVLSETPVSSLENALSFADTNAPSADDMYDAQPKNAMAVQLKECYELLVSDEETAAAPMGFEELVSLFRGTFHADEAWAAYCALKNTVYFNQSLKAQMDGKLEFVPRPQSEIDELMRRADEKSREGEIRAAFISRLKSRKLDLPDDARYMVDVEALALGKTDKSRTMHDAHFKETPENAHKILLETGIWPITRNPYPLRWGLSMQSAKEGLASPPKDEERVTVPGVSYAIDNAWSADPDDAVAFDGTYLWVHIADPASTVMPGSSIDDAARARGSTLYIPEGASRMLCEDSLSDYALGLNEISRALSFRILLDESGAVADCSVLKTIVDVKRLTYEQADELKDTPELAPLFKIAERNIHRRNKAGAVQISLPEVHITVDPETKQVSIQNEVHPQSSEMVREMMLLAGEGAARFAFKNSIPFPYVSQEAPTIPDDIPEGLAGQFRLRRCMRRRSVGVTPGVHSGLGLGMYSQVTSPLRRYSDLIAHMQLRAFIDGRKLLDKDTMLMRISEGDAGSQAAHKAERKSNTHWTLVYLLQNPDWTGDAICVDKGLKQPQFSIPSLGMETYFTPNSEVELNQSVKVKAANINLPELTVDFIPV</sequence>
<dbReference type="GO" id="GO:0006402">
    <property type="term" value="P:mRNA catabolic process"/>
    <property type="evidence" value="ECO:0007669"/>
    <property type="project" value="TreeGrafter"/>
</dbReference>
<dbReference type="Pfam" id="PF23161">
    <property type="entry name" value="HTH_RNase_II"/>
    <property type="match status" value="1"/>
</dbReference>
<reference evidence="2 3" key="1">
    <citation type="submission" date="2020-11" db="EMBL/GenBank/DDBJ databases">
        <title>Treponema Peruensis nv. sp., first commensal Treponema isolated from human feces.</title>
        <authorList>
            <person name="Belkhou C."/>
            <person name="Raes J."/>
        </authorList>
    </citation>
    <scope>NUCLEOTIDE SEQUENCE [LARGE SCALE GENOMIC DNA]</scope>
    <source>
        <strain evidence="2 3">RCC2812</strain>
    </source>
</reference>
<evidence type="ECO:0000313" key="2">
    <source>
        <dbReference type="EMBL" id="QQA01811.1"/>
    </source>
</evidence>
<dbReference type="InterPro" id="IPR012340">
    <property type="entry name" value="NA-bd_OB-fold"/>
</dbReference>
<protein>
    <submittedName>
        <fullName evidence="2">RNB domain-containing ribonuclease</fullName>
    </submittedName>
</protein>
<organism evidence="2 3">
    <name type="scientific">Treponema peruense</name>
    <dbReference type="NCBI Taxonomy" id="2787628"/>
    <lineage>
        <taxon>Bacteria</taxon>
        <taxon>Pseudomonadati</taxon>
        <taxon>Spirochaetota</taxon>
        <taxon>Spirochaetia</taxon>
        <taxon>Spirochaetales</taxon>
        <taxon>Treponemataceae</taxon>
        <taxon>Treponema</taxon>
    </lineage>
</organism>